<organism evidence="3 4">
    <name type="scientific">Actinokineospora terrae</name>
    <dbReference type="NCBI Taxonomy" id="155974"/>
    <lineage>
        <taxon>Bacteria</taxon>
        <taxon>Bacillati</taxon>
        <taxon>Actinomycetota</taxon>
        <taxon>Actinomycetes</taxon>
        <taxon>Pseudonocardiales</taxon>
        <taxon>Pseudonocardiaceae</taxon>
        <taxon>Actinokineospora</taxon>
    </lineage>
</organism>
<evidence type="ECO:0000256" key="1">
    <source>
        <dbReference type="SAM" id="MobiDB-lite"/>
    </source>
</evidence>
<evidence type="ECO:0000256" key="2">
    <source>
        <dbReference type="SAM" id="Phobius"/>
    </source>
</evidence>
<evidence type="ECO:0000313" key="4">
    <source>
        <dbReference type="Proteomes" id="UP000199051"/>
    </source>
</evidence>
<sequence length="280" mass="28766">MTTTRVLDGLVRNEVTDTAVGHLTQAGEITGGVHLYPPQRDNPVERSRPRGRVWYSTAAIGAAMAMCVVLAATASDRSAPAAGVATTSAPTTTAPATTTSTPVNHVVPVPPQANEPPPRASVETATVTSVQAPPPALALPVAAQGELLVGIAPVASPRAGYPHTCVINGRPYPNSILFSLTASEAARLDYHLPDATRLVATIGLVDVPGGTTAGATVFVQDGGTDQRTGLSPKVLPDTRVSYGRPVELAVAVRSGTPLRIQGSAGSDLVLCVGTPRIERR</sequence>
<feature type="compositionally biased region" description="Pro residues" evidence="1">
    <location>
        <begin position="108"/>
        <end position="119"/>
    </location>
</feature>
<proteinExistence type="predicted"/>
<accession>A0A1H9MH60</accession>
<gene>
    <name evidence="3" type="ORF">SAMN04487818_102150</name>
</gene>
<feature type="transmembrane region" description="Helical" evidence="2">
    <location>
        <begin position="53"/>
        <end position="72"/>
    </location>
</feature>
<dbReference type="EMBL" id="FOGI01000002">
    <property type="protein sequence ID" value="SER22797.1"/>
    <property type="molecule type" value="Genomic_DNA"/>
</dbReference>
<keyword evidence="2" id="KW-0812">Transmembrane</keyword>
<evidence type="ECO:0000313" key="3">
    <source>
        <dbReference type="EMBL" id="SER22797.1"/>
    </source>
</evidence>
<reference evidence="4" key="1">
    <citation type="submission" date="2016-10" db="EMBL/GenBank/DDBJ databases">
        <authorList>
            <person name="Varghese N."/>
            <person name="Submissions S."/>
        </authorList>
    </citation>
    <scope>NUCLEOTIDE SEQUENCE [LARGE SCALE GENOMIC DNA]</scope>
    <source>
        <strain evidence="4">DSM 44260</strain>
    </source>
</reference>
<keyword evidence="2" id="KW-1133">Transmembrane helix</keyword>
<keyword evidence="2" id="KW-0472">Membrane</keyword>
<dbReference type="AlphaFoldDB" id="A0A1H9MH60"/>
<keyword evidence="4" id="KW-1185">Reference proteome</keyword>
<dbReference type="RefSeq" id="WP_092775103.1">
    <property type="nucleotide sequence ID" value="NZ_FOGI01000002.1"/>
</dbReference>
<feature type="region of interest" description="Disordered" evidence="1">
    <location>
        <begin position="83"/>
        <end position="120"/>
    </location>
</feature>
<feature type="compositionally biased region" description="Low complexity" evidence="1">
    <location>
        <begin position="83"/>
        <end position="102"/>
    </location>
</feature>
<name>A0A1H9MH60_9PSEU</name>
<dbReference type="Proteomes" id="UP000199051">
    <property type="component" value="Unassembled WGS sequence"/>
</dbReference>
<protein>
    <submittedName>
        <fullName evidence="3">Uncharacterized protein</fullName>
    </submittedName>
</protein>